<proteinExistence type="predicted"/>
<keyword evidence="3" id="KW-1185">Reference proteome</keyword>
<keyword evidence="1" id="KW-0732">Signal</keyword>
<evidence type="ECO:0000256" key="1">
    <source>
        <dbReference type="SAM" id="SignalP"/>
    </source>
</evidence>
<dbReference type="Pfam" id="PF05494">
    <property type="entry name" value="MlaC"/>
    <property type="match status" value="1"/>
</dbReference>
<dbReference type="PANTHER" id="PTHR36573:SF1">
    <property type="entry name" value="INTERMEMBRANE PHOSPHOLIPID TRANSPORT SYSTEM BINDING PROTEIN MLAC"/>
    <property type="match status" value="1"/>
</dbReference>
<feature type="chain" id="PRO_5028970969" evidence="1">
    <location>
        <begin position="29"/>
        <end position="209"/>
    </location>
</feature>
<name>A0A6S7EAH8_9BURK</name>
<organism evidence="2 3">
    <name type="scientific">Achromobacter anxifer</name>
    <dbReference type="NCBI Taxonomy" id="1287737"/>
    <lineage>
        <taxon>Bacteria</taxon>
        <taxon>Pseudomonadati</taxon>
        <taxon>Pseudomonadota</taxon>
        <taxon>Betaproteobacteria</taxon>
        <taxon>Burkholderiales</taxon>
        <taxon>Alcaligenaceae</taxon>
        <taxon>Achromobacter</taxon>
    </lineage>
</organism>
<feature type="signal peptide" evidence="1">
    <location>
        <begin position="1"/>
        <end position="28"/>
    </location>
</feature>
<gene>
    <name evidence="2" type="primary">mlaC</name>
    <name evidence="2" type="ORF">LMG26858_04183</name>
</gene>
<dbReference type="Gene3D" id="1.10.10.640">
    <property type="entry name" value="phospholipid-binding protein"/>
    <property type="match status" value="1"/>
</dbReference>
<dbReference type="EMBL" id="CADILG010000035">
    <property type="protein sequence ID" value="CAB3900027.1"/>
    <property type="molecule type" value="Genomic_DNA"/>
</dbReference>
<dbReference type="PANTHER" id="PTHR36573">
    <property type="entry name" value="INTERMEMBRANE PHOSPHOLIPID TRANSPORT SYSTEM BINDING PROTEIN MLAC"/>
    <property type="match status" value="1"/>
</dbReference>
<evidence type="ECO:0000313" key="2">
    <source>
        <dbReference type="EMBL" id="CAB3900027.1"/>
    </source>
</evidence>
<evidence type="ECO:0000313" key="3">
    <source>
        <dbReference type="Proteomes" id="UP000494117"/>
    </source>
</evidence>
<accession>A0A6S7EAH8</accession>
<dbReference type="Gene3D" id="3.10.450.50">
    <property type="match status" value="1"/>
</dbReference>
<protein>
    <submittedName>
        <fullName evidence="2">Intermembrane phospholipid transport system binding protein MlaC</fullName>
    </submittedName>
</protein>
<sequence>MRVSLVSLLQRLVFTGLLGLSLAAGAQAKPDPNGAPDQFVLSAANEALDVLKADGAVKAGNTARINQVVNEHILPYVNFQKTTRLAAGRYWRQASDQQKKELAEAFRGTLVRTYSGALTRVTSSTAVSALPFRGDPKADDVVVRTLISQANGQPTGVDYRLEKTPQGWKIYDMNVEGIWLIENYRNQFAQQINQNGIDGLIKALNQRNQ</sequence>
<dbReference type="PIRSF" id="PIRSF004649">
    <property type="entry name" value="MlaC"/>
    <property type="match status" value="1"/>
</dbReference>
<dbReference type="AlphaFoldDB" id="A0A6S7EAH8"/>
<reference evidence="2 3" key="1">
    <citation type="submission" date="2020-04" db="EMBL/GenBank/DDBJ databases">
        <authorList>
            <person name="De Canck E."/>
        </authorList>
    </citation>
    <scope>NUCLEOTIDE SEQUENCE [LARGE SCALE GENOMIC DNA]</scope>
    <source>
        <strain evidence="2 3">LMG 26858</strain>
    </source>
</reference>
<dbReference type="Proteomes" id="UP000494117">
    <property type="component" value="Unassembled WGS sequence"/>
</dbReference>
<dbReference type="RefSeq" id="WP_175208951.1">
    <property type="nucleotide sequence ID" value="NZ_CADILG010000035.1"/>
</dbReference>
<dbReference type="InterPro" id="IPR008869">
    <property type="entry name" value="MlaC/ttg2D"/>
</dbReference>